<gene>
    <name evidence="1" type="ORF">SDC9_183027</name>
</gene>
<evidence type="ECO:0000313" key="1">
    <source>
        <dbReference type="EMBL" id="MPN35529.1"/>
    </source>
</evidence>
<protein>
    <recommendedName>
        <fullName evidence="2">DNA primase/nucleoside triphosphatase C-terminal domain-containing protein</fullName>
    </recommendedName>
</protein>
<sequence>MNVEFKYKDCFEFKNKARLLFTCNELPISMDRTTGYYNRCLILSMDNVVDKEKIDVNLTDELLSEKSGIVNWAVEGLKRLMENGYNFTSSTSINENITMYKDQNDSLQMFIDENCKKDDDLYISMSNFKSAYSKYCDINRCVKIKDHLIRQNLIDKGYKITKKTNVHCVTGLSI</sequence>
<reference evidence="1" key="1">
    <citation type="submission" date="2019-08" db="EMBL/GenBank/DDBJ databases">
        <authorList>
            <person name="Kucharzyk K."/>
            <person name="Murdoch R.W."/>
            <person name="Higgins S."/>
            <person name="Loffler F."/>
        </authorList>
    </citation>
    <scope>NUCLEOTIDE SEQUENCE</scope>
</reference>
<dbReference type="Gene3D" id="3.40.50.300">
    <property type="entry name" value="P-loop containing nucleotide triphosphate hydrolases"/>
    <property type="match status" value="1"/>
</dbReference>
<name>A0A645HBN0_9ZZZZ</name>
<accession>A0A645HBN0</accession>
<proteinExistence type="predicted"/>
<organism evidence="1">
    <name type="scientific">bioreactor metagenome</name>
    <dbReference type="NCBI Taxonomy" id="1076179"/>
    <lineage>
        <taxon>unclassified sequences</taxon>
        <taxon>metagenomes</taxon>
        <taxon>ecological metagenomes</taxon>
    </lineage>
</organism>
<evidence type="ECO:0008006" key="2">
    <source>
        <dbReference type="Google" id="ProtNLM"/>
    </source>
</evidence>
<dbReference type="AlphaFoldDB" id="A0A645HBN0"/>
<dbReference type="InterPro" id="IPR027417">
    <property type="entry name" value="P-loop_NTPase"/>
</dbReference>
<comment type="caution">
    <text evidence="1">The sequence shown here is derived from an EMBL/GenBank/DDBJ whole genome shotgun (WGS) entry which is preliminary data.</text>
</comment>
<dbReference type="EMBL" id="VSSQ01089176">
    <property type="protein sequence ID" value="MPN35529.1"/>
    <property type="molecule type" value="Genomic_DNA"/>
</dbReference>